<protein>
    <submittedName>
        <fullName evidence="8">Precorrin-3B synthase</fullName>
    </submittedName>
</protein>
<feature type="domain" description="Nitrite/Sulfite reductase ferredoxin-like" evidence="7">
    <location>
        <begin position="22"/>
        <end position="73"/>
    </location>
</feature>
<evidence type="ECO:0000256" key="2">
    <source>
        <dbReference type="ARBA" id="ARBA00022617"/>
    </source>
</evidence>
<evidence type="ECO:0000259" key="7">
    <source>
        <dbReference type="Pfam" id="PF03460"/>
    </source>
</evidence>
<dbReference type="PANTHER" id="PTHR32439:SF9">
    <property type="entry name" value="BLR3264 PROTEIN"/>
    <property type="match status" value="1"/>
</dbReference>
<name>A0A4R4PZ93_9ACTN</name>
<dbReference type="AlphaFoldDB" id="A0A4R4PZ93"/>
<keyword evidence="3" id="KW-0479">Metal-binding</keyword>
<dbReference type="GO" id="GO:0016491">
    <property type="term" value="F:oxidoreductase activity"/>
    <property type="evidence" value="ECO:0007669"/>
    <property type="project" value="UniProtKB-KW"/>
</dbReference>
<dbReference type="EMBL" id="SMKA01000089">
    <property type="protein sequence ID" value="TDC27773.1"/>
    <property type="molecule type" value="Genomic_DNA"/>
</dbReference>
<dbReference type="SUPFAM" id="SSF55124">
    <property type="entry name" value="Nitrite/Sulfite reductase N-terminal domain-like"/>
    <property type="match status" value="2"/>
</dbReference>
<keyword evidence="9" id="KW-1185">Reference proteome</keyword>
<organism evidence="8 9">
    <name type="scientific">Kribbella albertanoniae</name>
    <dbReference type="NCBI Taxonomy" id="1266829"/>
    <lineage>
        <taxon>Bacteria</taxon>
        <taxon>Bacillati</taxon>
        <taxon>Actinomycetota</taxon>
        <taxon>Actinomycetes</taxon>
        <taxon>Propionibacteriales</taxon>
        <taxon>Kribbellaceae</taxon>
        <taxon>Kribbella</taxon>
    </lineage>
</organism>
<dbReference type="Proteomes" id="UP000295075">
    <property type="component" value="Unassembled WGS sequence"/>
</dbReference>
<dbReference type="GO" id="GO:0051539">
    <property type="term" value="F:4 iron, 4 sulfur cluster binding"/>
    <property type="evidence" value="ECO:0007669"/>
    <property type="project" value="UniProtKB-KW"/>
</dbReference>
<gene>
    <name evidence="8" type="ORF">E1261_20090</name>
</gene>
<dbReference type="OrthoDB" id="105450at2"/>
<comment type="caution">
    <text evidence="8">The sequence shown here is derived from an EMBL/GenBank/DDBJ whole genome shotgun (WGS) entry which is preliminary data.</text>
</comment>
<evidence type="ECO:0000256" key="5">
    <source>
        <dbReference type="ARBA" id="ARBA00023004"/>
    </source>
</evidence>
<proteinExistence type="predicted"/>
<dbReference type="PANTHER" id="PTHR32439">
    <property type="entry name" value="FERREDOXIN--NITRITE REDUCTASE, CHLOROPLASTIC"/>
    <property type="match status" value="1"/>
</dbReference>
<dbReference type="InterPro" id="IPR051329">
    <property type="entry name" value="NIR_SIR_4Fe-4S"/>
</dbReference>
<keyword evidence="2" id="KW-0349">Heme</keyword>
<dbReference type="InterPro" id="IPR005117">
    <property type="entry name" value="NiRdtase/SiRdtase_haem-b_fer"/>
</dbReference>
<dbReference type="Pfam" id="PF03460">
    <property type="entry name" value="NIR_SIR_ferr"/>
    <property type="match status" value="1"/>
</dbReference>
<dbReference type="Gene3D" id="3.90.480.10">
    <property type="entry name" value="Sulfite Reductase Hemoprotein,Domain 2"/>
    <property type="match status" value="1"/>
</dbReference>
<keyword evidence="6" id="KW-0411">Iron-sulfur</keyword>
<dbReference type="SUPFAM" id="SSF56014">
    <property type="entry name" value="Nitrite and sulphite reductase 4Fe-4S domain-like"/>
    <property type="match status" value="2"/>
</dbReference>
<accession>A0A4R4PZ93</accession>
<evidence type="ECO:0000256" key="1">
    <source>
        <dbReference type="ARBA" id="ARBA00022485"/>
    </source>
</evidence>
<dbReference type="InterPro" id="IPR045854">
    <property type="entry name" value="NO2/SO3_Rdtase_4Fe4S_sf"/>
</dbReference>
<evidence type="ECO:0000256" key="6">
    <source>
        <dbReference type="ARBA" id="ARBA00023014"/>
    </source>
</evidence>
<dbReference type="GO" id="GO:0046872">
    <property type="term" value="F:metal ion binding"/>
    <property type="evidence" value="ECO:0007669"/>
    <property type="project" value="UniProtKB-KW"/>
</dbReference>
<evidence type="ECO:0000256" key="3">
    <source>
        <dbReference type="ARBA" id="ARBA00022723"/>
    </source>
</evidence>
<keyword evidence="5" id="KW-0408">Iron</keyword>
<sequence length="373" mass="39408">MTVVVRTSTDRCPGVLAVHQAADGGLARIRVPGGLLSVTQLDVLRSASLDLGDGRLELTSRGNLQIRALRPDGPRELSDRLYRAGLLPSLTHERVRNILVSPLSGLDGRYDVLPLAAALDRALCAHPGLAELPGRFLFALDDGRGDLVASGADVLVQAVDAREALLTLGARGVRVGWGEVVEVMLAAAATFLEVRDAAEWRIAEVEDGESRILERLGLQATDELPAAGAPVEAGEHGAALVATVPLGSLTQEQAVLLTEVADWVRVTPWRSIVLPAMAGEPLQAVGLITTPDSIWNGVTACAGRPGCAKALADVRGDAQRIVPQLVRDGRRVHWSGCERRCGKPAGGFVDILAVGNGYQVDGAVVDFPARETW</sequence>
<keyword evidence="4" id="KW-0560">Oxidoreductase</keyword>
<keyword evidence="1" id="KW-0004">4Fe-4S</keyword>
<dbReference type="Gene3D" id="3.30.413.10">
    <property type="entry name" value="Sulfite Reductase Hemoprotein, domain 1"/>
    <property type="match status" value="2"/>
</dbReference>
<evidence type="ECO:0000313" key="8">
    <source>
        <dbReference type="EMBL" id="TDC27773.1"/>
    </source>
</evidence>
<reference evidence="8 9" key="1">
    <citation type="submission" date="2019-03" db="EMBL/GenBank/DDBJ databases">
        <title>Draft genome sequences of novel Actinobacteria.</title>
        <authorList>
            <person name="Sahin N."/>
            <person name="Ay H."/>
            <person name="Saygin H."/>
        </authorList>
    </citation>
    <scope>NUCLEOTIDE SEQUENCE [LARGE SCALE GENOMIC DNA]</scope>
    <source>
        <strain evidence="8 9">JCM 30547</strain>
    </source>
</reference>
<dbReference type="InterPro" id="IPR036136">
    <property type="entry name" value="Nit/Sulf_reduc_fer-like_dom_sf"/>
</dbReference>
<evidence type="ECO:0000313" key="9">
    <source>
        <dbReference type="Proteomes" id="UP000295075"/>
    </source>
</evidence>
<evidence type="ECO:0000256" key="4">
    <source>
        <dbReference type="ARBA" id="ARBA00023002"/>
    </source>
</evidence>